<evidence type="ECO:0000256" key="9">
    <source>
        <dbReference type="ARBA" id="ARBA00034617"/>
    </source>
</evidence>
<feature type="compositionally biased region" description="Polar residues" evidence="11">
    <location>
        <begin position="29"/>
        <end position="40"/>
    </location>
</feature>
<accession>A0A183TWC5</accession>
<evidence type="ECO:0000313" key="17">
    <source>
        <dbReference type="WBParaSite" id="TCNE_0000054401-mRNA-1"/>
    </source>
</evidence>
<evidence type="ECO:0000259" key="14">
    <source>
        <dbReference type="PROSITE" id="PS51194"/>
    </source>
</evidence>
<keyword evidence="4" id="KW-0378">Hydrolase</keyword>
<dbReference type="InterPro" id="IPR001650">
    <property type="entry name" value="Helicase_C-like"/>
</dbReference>
<dbReference type="GO" id="GO:0005524">
    <property type="term" value="F:ATP binding"/>
    <property type="evidence" value="ECO:0007669"/>
    <property type="project" value="UniProtKB-KW"/>
</dbReference>
<dbReference type="GO" id="GO:0000724">
    <property type="term" value="P:double-strand break repair via homologous recombination"/>
    <property type="evidence" value="ECO:0007669"/>
    <property type="project" value="TreeGrafter"/>
</dbReference>
<evidence type="ECO:0000259" key="12">
    <source>
        <dbReference type="PROSITE" id="PS50967"/>
    </source>
</evidence>
<dbReference type="InterPro" id="IPR014001">
    <property type="entry name" value="Helicase_ATP-bd"/>
</dbReference>
<dbReference type="InterPro" id="IPR027417">
    <property type="entry name" value="P-loop_NTPase"/>
</dbReference>
<dbReference type="Pfam" id="PF00570">
    <property type="entry name" value="HRDC"/>
    <property type="match status" value="1"/>
</dbReference>
<evidence type="ECO:0000256" key="1">
    <source>
        <dbReference type="ARBA" id="ARBA00001947"/>
    </source>
</evidence>
<evidence type="ECO:0000256" key="7">
    <source>
        <dbReference type="ARBA" id="ARBA00023125"/>
    </source>
</evidence>
<evidence type="ECO:0000256" key="10">
    <source>
        <dbReference type="ARBA" id="ARBA00034808"/>
    </source>
</evidence>
<dbReference type="InterPro" id="IPR036390">
    <property type="entry name" value="WH_DNA-bd_sf"/>
</dbReference>
<feature type="compositionally biased region" description="Basic and acidic residues" evidence="11">
    <location>
        <begin position="818"/>
        <end position="844"/>
    </location>
</feature>
<dbReference type="InterPro" id="IPR004589">
    <property type="entry name" value="DNA_helicase_ATP-dep_RecQ"/>
</dbReference>
<dbReference type="Pfam" id="PF00271">
    <property type="entry name" value="Helicase_C"/>
    <property type="match status" value="1"/>
</dbReference>
<keyword evidence="6" id="KW-0067">ATP-binding</keyword>
<dbReference type="InterPro" id="IPR018982">
    <property type="entry name" value="RQC_domain"/>
</dbReference>
<comment type="catalytic activity">
    <reaction evidence="9">
        <text>Couples ATP hydrolysis with the unwinding of duplex DNA by translocating in the 3'-5' direction.</text>
        <dbReference type="EC" id="5.6.2.4"/>
    </reaction>
</comment>
<evidence type="ECO:0000256" key="4">
    <source>
        <dbReference type="ARBA" id="ARBA00022801"/>
    </source>
</evidence>
<organism evidence="16 17">
    <name type="scientific">Toxocara canis</name>
    <name type="common">Canine roundworm</name>
    <dbReference type="NCBI Taxonomy" id="6265"/>
    <lineage>
        <taxon>Eukaryota</taxon>
        <taxon>Metazoa</taxon>
        <taxon>Ecdysozoa</taxon>
        <taxon>Nematoda</taxon>
        <taxon>Chromadorea</taxon>
        <taxon>Rhabditida</taxon>
        <taxon>Spirurina</taxon>
        <taxon>Ascaridomorpha</taxon>
        <taxon>Ascaridoidea</taxon>
        <taxon>Toxocaridae</taxon>
        <taxon>Toxocara</taxon>
    </lineage>
</organism>
<feature type="domain" description="HRDC" evidence="12">
    <location>
        <begin position="598"/>
        <end position="678"/>
    </location>
</feature>
<evidence type="ECO:0000256" key="11">
    <source>
        <dbReference type="SAM" id="MobiDB-lite"/>
    </source>
</evidence>
<dbReference type="GO" id="GO:0003677">
    <property type="term" value="F:DNA binding"/>
    <property type="evidence" value="ECO:0007669"/>
    <property type="project" value="UniProtKB-KW"/>
</dbReference>
<feature type="domain" description="Helicase C-terminal" evidence="14">
    <location>
        <begin position="252"/>
        <end position="410"/>
    </location>
</feature>
<evidence type="ECO:0000313" key="15">
    <source>
        <dbReference type="EMBL" id="VDM24420.1"/>
    </source>
</evidence>
<dbReference type="EMBL" id="UYWY01000264">
    <property type="protein sequence ID" value="VDM24420.1"/>
    <property type="molecule type" value="Genomic_DNA"/>
</dbReference>
<dbReference type="PROSITE" id="PS51192">
    <property type="entry name" value="HELICASE_ATP_BIND_1"/>
    <property type="match status" value="1"/>
</dbReference>
<dbReference type="PROSITE" id="PS51194">
    <property type="entry name" value="HELICASE_CTER"/>
    <property type="match status" value="1"/>
</dbReference>
<dbReference type="GO" id="GO:0000723">
    <property type="term" value="P:telomere maintenance"/>
    <property type="evidence" value="ECO:0007669"/>
    <property type="project" value="TreeGrafter"/>
</dbReference>
<evidence type="ECO:0000313" key="16">
    <source>
        <dbReference type="Proteomes" id="UP000050794"/>
    </source>
</evidence>
<comment type="similarity">
    <text evidence="2">Belongs to the helicase family. RecQ subfamily.</text>
</comment>
<dbReference type="GO" id="GO:0043138">
    <property type="term" value="F:3'-5' DNA helicase activity"/>
    <property type="evidence" value="ECO:0007669"/>
    <property type="project" value="UniProtKB-EC"/>
</dbReference>
<dbReference type="PROSITE" id="PS50967">
    <property type="entry name" value="HRDC"/>
    <property type="match status" value="1"/>
</dbReference>
<dbReference type="SMART" id="SM00487">
    <property type="entry name" value="DEXDc"/>
    <property type="match status" value="1"/>
</dbReference>
<dbReference type="GO" id="GO:0005654">
    <property type="term" value="C:nucleoplasm"/>
    <property type="evidence" value="ECO:0007669"/>
    <property type="project" value="TreeGrafter"/>
</dbReference>
<evidence type="ECO:0000256" key="6">
    <source>
        <dbReference type="ARBA" id="ARBA00022840"/>
    </source>
</evidence>
<dbReference type="AlphaFoldDB" id="A0A183TWC5"/>
<name>A0A183TWC5_TOXCA</name>
<feature type="region of interest" description="Disordered" evidence="11">
    <location>
        <begin position="806"/>
        <end position="848"/>
    </location>
</feature>
<evidence type="ECO:0000256" key="3">
    <source>
        <dbReference type="ARBA" id="ARBA00022741"/>
    </source>
</evidence>
<comment type="cofactor">
    <cofactor evidence="1">
        <name>Zn(2+)</name>
        <dbReference type="ChEBI" id="CHEBI:29105"/>
    </cofactor>
</comment>
<sequence length="890" mass="99611">MAQLDDDFYNTDEDEALLALEDGPVPGQKPSTSETSSEDVQPSKDALVKLNKFFGHKSFRPLQWEIIRNALDRRDQLVVMSTGYGKSICYQIPSLLKDNLTLVVSPLISLMNDQVTNARANGVEASCLNGETQNEDRNTILEECLSGRLRLLYITPEFGLNSPEIVRKISSRIGLLAIDEAHCVSQWGHEFRPDYRRLSSIREIIGDVPLMALTATATPQVKQDIVKNLQMRNAAILSNLYLEVRSPTSVEGLQSLVTEVDDVRGKHFGGPTIVYCRTRAAVQEVHKFLAGLGVKCAMYHANLSSAARRKAHENFVKDKITTIVATVAFGMGIDKPDVRNVIHFGAPRGIESYYQEIGRAGRDGFPSKCIVFYSDGEIATSRNLLMRDVKLREPYKTHAIEMQRHMEMFLTGNACRRFSMLSHFDTSLKKSAPRAGCCDICDRNVESENDLDKQILTVNYGAEAELLLRAIDEVFHGQTGLGKVIDFLKGKANVRETKQKAALYGAGARKTEAFWKELGRVLRLSGYFQEQKSMGNEYAYTISLSQKAHRWLRMSTKELILEPTPALVGRIKICDQQGRAKYLSVPASGDVPQSNKKSLHQVELERELFDLRTDLAIQLDCGAHTVASNKCIQQLATVRPSCVQNLHMIGEMPEERRRKFGQQFVDVCIRYSKQHSLPMDCNAESMLPKELSNAVRSLTDSSREVYQNHVKRRLPLVDLARGISESTVASYIVKCVKAGLPLHLDALGIDHTSIATVLNTIREYGSDIIRLKPIMEKLPEGFIDYNRLKIIFAILEFEYGIDEEEGDTADVSQPDTSWADHKTPVPKQDVSKYTDDGMASRKYDTSSSLSDIQKAISSKRKVPGWMTSGTTAKLASQLPAKKSRSSNLFR</sequence>
<feature type="region of interest" description="Disordered" evidence="11">
    <location>
        <begin position="20"/>
        <end position="42"/>
    </location>
</feature>
<dbReference type="SMART" id="SM00341">
    <property type="entry name" value="HRDC"/>
    <property type="match status" value="1"/>
</dbReference>
<dbReference type="GO" id="GO:0016787">
    <property type="term" value="F:hydrolase activity"/>
    <property type="evidence" value="ECO:0007669"/>
    <property type="project" value="UniProtKB-KW"/>
</dbReference>
<dbReference type="InterPro" id="IPR044876">
    <property type="entry name" value="HRDC_dom_sf"/>
</dbReference>
<dbReference type="InterPro" id="IPR011545">
    <property type="entry name" value="DEAD/DEAH_box_helicase_dom"/>
</dbReference>
<dbReference type="GO" id="GO:0009378">
    <property type="term" value="F:four-way junction helicase activity"/>
    <property type="evidence" value="ECO:0007669"/>
    <property type="project" value="TreeGrafter"/>
</dbReference>
<dbReference type="SUPFAM" id="SSF52540">
    <property type="entry name" value="P-loop containing nucleoside triphosphate hydrolases"/>
    <property type="match status" value="1"/>
</dbReference>
<dbReference type="EC" id="5.6.2.4" evidence="10"/>
<gene>
    <name evidence="15" type="ORF">TCNE_LOCUS545</name>
</gene>
<dbReference type="FunFam" id="3.40.50.300:FF:001389">
    <property type="entry name" value="ATP-dependent DNA helicase RecQ"/>
    <property type="match status" value="1"/>
</dbReference>
<evidence type="ECO:0000256" key="2">
    <source>
        <dbReference type="ARBA" id="ARBA00005446"/>
    </source>
</evidence>
<reference evidence="17" key="1">
    <citation type="submission" date="2016-06" db="UniProtKB">
        <authorList>
            <consortium name="WormBaseParasite"/>
        </authorList>
    </citation>
    <scope>IDENTIFICATION</scope>
</reference>
<keyword evidence="16" id="KW-1185">Reference proteome</keyword>
<dbReference type="PANTHER" id="PTHR13710:SF120">
    <property type="entry name" value="BIFUNCTIONAL 3'-5' EXONUCLEASE_ATP-DEPENDENT HELICASE WRN"/>
    <property type="match status" value="1"/>
</dbReference>
<dbReference type="Pfam" id="PF09382">
    <property type="entry name" value="RQC"/>
    <property type="match status" value="1"/>
</dbReference>
<dbReference type="Gene3D" id="1.10.150.80">
    <property type="entry name" value="HRDC domain"/>
    <property type="match status" value="1"/>
</dbReference>
<keyword evidence="5" id="KW-0347">Helicase</keyword>
<keyword evidence="7" id="KW-0238">DNA-binding</keyword>
<keyword evidence="3" id="KW-0547">Nucleotide-binding</keyword>
<dbReference type="GO" id="GO:0005737">
    <property type="term" value="C:cytoplasm"/>
    <property type="evidence" value="ECO:0007669"/>
    <property type="project" value="TreeGrafter"/>
</dbReference>
<keyword evidence="8" id="KW-0413">Isomerase</keyword>
<dbReference type="Gene3D" id="3.40.50.300">
    <property type="entry name" value="P-loop containing nucleotide triphosphate hydrolases"/>
    <property type="match status" value="2"/>
</dbReference>
<dbReference type="InterPro" id="IPR010997">
    <property type="entry name" value="HRDC-like_sf"/>
</dbReference>
<dbReference type="SMART" id="SM00956">
    <property type="entry name" value="RQC"/>
    <property type="match status" value="1"/>
</dbReference>
<protein>
    <recommendedName>
        <fullName evidence="10">DNA 3'-5' helicase</fullName>
        <ecNumber evidence="10">5.6.2.4</ecNumber>
    </recommendedName>
</protein>
<dbReference type="GO" id="GO:0006260">
    <property type="term" value="P:DNA replication"/>
    <property type="evidence" value="ECO:0007669"/>
    <property type="project" value="InterPro"/>
</dbReference>
<dbReference type="SMART" id="SM00490">
    <property type="entry name" value="HELICc"/>
    <property type="match status" value="1"/>
</dbReference>
<dbReference type="CDD" id="cd18794">
    <property type="entry name" value="SF2_C_RecQ"/>
    <property type="match status" value="1"/>
</dbReference>
<dbReference type="Pfam" id="PF14493">
    <property type="entry name" value="HTH_40"/>
    <property type="match status" value="1"/>
</dbReference>
<dbReference type="PANTHER" id="PTHR13710">
    <property type="entry name" value="DNA HELICASE RECQ FAMILY MEMBER"/>
    <property type="match status" value="1"/>
</dbReference>
<evidence type="ECO:0000256" key="5">
    <source>
        <dbReference type="ARBA" id="ARBA00022806"/>
    </source>
</evidence>
<reference evidence="15 16" key="2">
    <citation type="submission" date="2018-11" db="EMBL/GenBank/DDBJ databases">
        <authorList>
            <consortium name="Pathogen Informatics"/>
        </authorList>
    </citation>
    <scope>NUCLEOTIDE SEQUENCE [LARGE SCALE GENOMIC DNA]</scope>
</reference>
<dbReference type="InterPro" id="IPR002121">
    <property type="entry name" value="HRDC_dom"/>
</dbReference>
<proteinExistence type="inferred from homology"/>
<dbReference type="Proteomes" id="UP000050794">
    <property type="component" value="Unassembled WGS sequence"/>
</dbReference>
<evidence type="ECO:0000256" key="8">
    <source>
        <dbReference type="ARBA" id="ARBA00023235"/>
    </source>
</evidence>
<dbReference type="Gene3D" id="1.10.10.10">
    <property type="entry name" value="Winged helix-like DNA-binding domain superfamily/Winged helix DNA-binding domain"/>
    <property type="match status" value="1"/>
</dbReference>
<dbReference type="Pfam" id="PF00270">
    <property type="entry name" value="DEAD"/>
    <property type="match status" value="1"/>
</dbReference>
<evidence type="ECO:0000259" key="13">
    <source>
        <dbReference type="PROSITE" id="PS51192"/>
    </source>
</evidence>
<dbReference type="InterPro" id="IPR029491">
    <property type="entry name" value="Helicase_HTH"/>
</dbReference>
<dbReference type="WBParaSite" id="TCNE_0000054401-mRNA-1">
    <property type="protein sequence ID" value="TCNE_0000054401-mRNA-1"/>
    <property type="gene ID" value="TCNE_0000054401"/>
</dbReference>
<dbReference type="InterPro" id="IPR036388">
    <property type="entry name" value="WH-like_DNA-bd_sf"/>
</dbReference>
<feature type="domain" description="Helicase ATP-binding" evidence="13">
    <location>
        <begin position="67"/>
        <end position="235"/>
    </location>
</feature>
<dbReference type="GO" id="GO:0005694">
    <property type="term" value="C:chromosome"/>
    <property type="evidence" value="ECO:0007669"/>
    <property type="project" value="TreeGrafter"/>
</dbReference>
<dbReference type="SUPFAM" id="SSF46785">
    <property type="entry name" value="Winged helix' DNA-binding domain"/>
    <property type="match status" value="1"/>
</dbReference>
<dbReference type="NCBIfam" id="TIGR00614">
    <property type="entry name" value="recQ_fam"/>
    <property type="match status" value="1"/>
</dbReference>
<dbReference type="SUPFAM" id="SSF47819">
    <property type="entry name" value="HRDC-like"/>
    <property type="match status" value="1"/>
</dbReference>